<feature type="domain" description="MOSC" evidence="1">
    <location>
        <begin position="101"/>
        <end position="241"/>
    </location>
</feature>
<accession>A0ABT8HWM0</accession>
<dbReference type="EMBL" id="JAUHTR010000005">
    <property type="protein sequence ID" value="MDN4525141.1"/>
    <property type="molecule type" value="Genomic_DNA"/>
</dbReference>
<dbReference type="PANTHER" id="PTHR36930">
    <property type="entry name" value="METAL-SULFUR CLUSTER BIOSYNTHESIS PROTEINS YUAD-RELATED"/>
    <property type="match status" value="1"/>
</dbReference>
<dbReference type="InterPro" id="IPR052716">
    <property type="entry name" value="MOSC_domain"/>
</dbReference>
<dbReference type="PANTHER" id="PTHR36930:SF1">
    <property type="entry name" value="MOSC DOMAIN-CONTAINING PROTEIN"/>
    <property type="match status" value="1"/>
</dbReference>
<dbReference type="RefSeq" id="WP_301166180.1">
    <property type="nucleotide sequence ID" value="NZ_JAUHTR010000005.1"/>
</dbReference>
<name>A0ABT8HWM0_9BACL</name>
<dbReference type="InterPro" id="IPR011037">
    <property type="entry name" value="Pyrv_Knase-like_insert_dom_sf"/>
</dbReference>
<evidence type="ECO:0000259" key="1">
    <source>
        <dbReference type="PROSITE" id="PS51340"/>
    </source>
</evidence>
<organism evidence="2 3">
    <name type="scientific">Fictibacillus fluitans</name>
    <dbReference type="NCBI Taxonomy" id="3058422"/>
    <lineage>
        <taxon>Bacteria</taxon>
        <taxon>Bacillati</taxon>
        <taxon>Bacillota</taxon>
        <taxon>Bacilli</taxon>
        <taxon>Bacillales</taxon>
        <taxon>Fictibacillaceae</taxon>
        <taxon>Fictibacillus</taxon>
    </lineage>
</organism>
<keyword evidence="3" id="KW-1185">Reference proteome</keyword>
<dbReference type="Pfam" id="PF03473">
    <property type="entry name" value="MOSC"/>
    <property type="match status" value="1"/>
</dbReference>
<comment type="caution">
    <text evidence="2">The sequence shown here is derived from an EMBL/GenBank/DDBJ whole genome shotgun (WGS) entry which is preliminary data.</text>
</comment>
<dbReference type="InterPro" id="IPR005302">
    <property type="entry name" value="MoCF_Sase_C"/>
</dbReference>
<evidence type="ECO:0000313" key="3">
    <source>
        <dbReference type="Proteomes" id="UP001172721"/>
    </source>
</evidence>
<dbReference type="Pfam" id="PF03476">
    <property type="entry name" value="MOSC_N"/>
    <property type="match status" value="1"/>
</dbReference>
<reference evidence="2" key="1">
    <citation type="submission" date="2023-07" db="EMBL/GenBank/DDBJ databases">
        <title>Fictibacillus sp. isolated from freshwater pond.</title>
        <authorList>
            <person name="Kirdat K."/>
            <person name="Bhat A."/>
            <person name="Mourya A."/>
            <person name="Yadav A."/>
        </authorList>
    </citation>
    <scope>NUCLEOTIDE SEQUENCE</scope>
    <source>
        <strain evidence="2">NE201</strain>
    </source>
</reference>
<protein>
    <submittedName>
        <fullName evidence="2">MOSC domain-containing protein</fullName>
    </submittedName>
</protein>
<dbReference type="InterPro" id="IPR005303">
    <property type="entry name" value="MOCOS_middle"/>
</dbReference>
<dbReference type="Gene3D" id="2.40.33.20">
    <property type="entry name" value="PK beta-barrel domain-like"/>
    <property type="match status" value="1"/>
</dbReference>
<dbReference type="Proteomes" id="UP001172721">
    <property type="component" value="Unassembled WGS sequence"/>
</dbReference>
<gene>
    <name evidence="2" type="ORF">QYB97_11665</name>
</gene>
<dbReference type="PROSITE" id="PS51340">
    <property type="entry name" value="MOSC"/>
    <property type="match status" value="1"/>
</dbReference>
<evidence type="ECO:0000313" key="2">
    <source>
        <dbReference type="EMBL" id="MDN4525141.1"/>
    </source>
</evidence>
<dbReference type="SUPFAM" id="SSF50800">
    <property type="entry name" value="PK beta-barrel domain-like"/>
    <property type="match status" value="1"/>
</dbReference>
<sequence length="244" mass="28003">MLVGHIKELVRHPVKSFFGESVQETQIMDYGLYGDRSHAFLDETRKDKFLTITQFPEMVRYKARFSGAESLDSYPGVEITTPEGKIVSWGDEELTKELEDQSQRKISPVSYSPTHVPFGPIEEAHLQLVTDASLNKLKELAGKQEIEHRRFRPNLYISLVEKIPFIEETWFGKRVKIGDEVEIQLLGHCERCSIITYHPESAEWDASLLKTVAKERQNNFGVYASVIKTGNVRVGNEVYLLDER</sequence>
<proteinExistence type="predicted"/>